<proteinExistence type="predicted"/>
<organism evidence="1">
    <name type="scientific">marine sediment metagenome</name>
    <dbReference type="NCBI Taxonomy" id="412755"/>
    <lineage>
        <taxon>unclassified sequences</taxon>
        <taxon>metagenomes</taxon>
        <taxon>ecological metagenomes</taxon>
    </lineage>
</organism>
<gene>
    <name evidence="1" type="ORF">S01H4_26849</name>
</gene>
<protein>
    <recommendedName>
        <fullName evidence="2">Myb-like domain-containing protein</fullName>
    </recommendedName>
</protein>
<dbReference type="EMBL" id="BART01013009">
    <property type="protein sequence ID" value="GAG88022.1"/>
    <property type="molecule type" value="Genomic_DNA"/>
</dbReference>
<reference evidence="1" key="1">
    <citation type="journal article" date="2014" name="Front. Microbiol.">
        <title>High frequency of phylogenetically diverse reductive dehalogenase-homologous genes in deep subseafloor sedimentary metagenomes.</title>
        <authorList>
            <person name="Kawai M."/>
            <person name="Futagami T."/>
            <person name="Toyoda A."/>
            <person name="Takaki Y."/>
            <person name="Nishi S."/>
            <person name="Hori S."/>
            <person name="Arai W."/>
            <person name="Tsubouchi T."/>
            <person name="Morono Y."/>
            <person name="Uchiyama I."/>
            <person name="Ito T."/>
            <person name="Fujiyama A."/>
            <person name="Inagaki F."/>
            <person name="Takami H."/>
        </authorList>
    </citation>
    <scope>NUCLEOTIDE SEQUENCE</scope>
    <source>
        <strain evidence="1">Expedition CK06-06</strain>
    </source>
</reference>
<comment type="caution">
    <text evidence="1">The sequence shown here is derived from an EMBL/GenBank/DDBJ whole genome shotgun (WGS) entry which is preliminary data.</text>
</comment>
<sequence length="111" mass="13015">MKFTKPIAKGRVMWSKEEENLINKMINEGKTLREIKKNLPDRSSISLKAKIRRIKFKQDKYGSNHRKEKYDLTRKWLTSIKPKKIFEGFAGEGKSTIIYLKGDSVKEIHSC</sequence>
<feature type="non-terminal residue" evidence="1">
    <location>
        <position position="111"/>
    </location>
</feature>
<evidence type="ECO:0008006" key="2">
    <source>
        <dbReference type="Google" id="ProtNLM"/>
    </source>
</evidence>
<dbReference type="AlphaFoldDB" id="X1C3V6"/>
<name>X1C3V6_9ZZZZ</name>
<evidence type="ECO:0000313" key="1">
    <source>
        <dbReference type="EMBL" id="GAG88022.1"/>
    </source>
</evidence>
<accession>X1C3V6</accession>